<dbReference type="GeneID" id="37141316"/>
<keyword evidence="2" id="KW-1185">Reference proteome</keyword>
<gene>
    <name evidence="1" type="ORF">BO82DRAFT_391531</name>
</gene>
<dbReference type="AlphaFoldDB" id="A0A319CHK3"/>
<dbReference type="Proteomes" id="UP000248340">
    <property type="component" value="Unassembled WGS sequence"/>
</dbReference>
<organism evidence="1 2">
    <name type="scientific">Aspergillus uvarum CBS 121591</name>
    <dbReference type="NCBI Taxonomy" id="1448315"/>
    <lineage>
        <taxon>Eukaryota</taxon>
        <taxon>Fungi</taxon>
        <taxon>Dikarya</taxon>
        <taxon>Ascomycota</taxon>
        <taxon>Pezizomycotina</taxon>
        <taxon>Eurotiomycetes</taxon>
        <taxon>Eurotiomycetidae</taxon>
        <taxon>Eurotiales</taxon>
        <taxon>Aspergillaceae</taxon>
        <taxon>Aspergillus</taxon>
        <taxon>Aspergillus subgen. Circumdati</taxon>
    </lineage>
</organism>
<dbReference type="EMBL" id="KZ821694">
    <property type="protein sequence ID" value="PYH82737.1"/>
    <property type="molecule type" value="Genomic_DNA"/>
</dbReference>
<proteinExistence type="predicted"/>
<sequence>MVRLNPQACGNDWEMIGQKITSAAWQKKRERATINANRTDRPGSSVEDTHLGPYGAMVRCDNQVGFYFEAPGDLALTSFPLKGTDGSVFHRYPGCGPYEHKTAFLQMIYAPDATNTFFLQSFILSGYLQFVARENKHPLEDSILFW</sequence>
<reference evidence="1 2" key="1">
    <citation type="submission" date="2016-12" db="EMBL/GenBank/DDBJ databases">
        <title>The genomes of Aspergillus section Nigri reveals drivers in fungal speciation.</title>
        <authorList>
            <consortium name="DOE Joint Genome Institute"/>
            <person name="Vesth T.C."/>
            <person name="Nybo J."/>
            <person name="Theobald S."/>
            <person name="Brandl J."/>
            <person name="Frisvad J.C."/>
            <person name="Nielsen K.F."/>
            <person name="Lyhne E.K."/>
            <person name="Kogle M.E."/>
            <person name="Kuo A."/>
            <person name="Riley R."/>
            <person name="Clum A."/>
            <person name="Nolan M."/>
            <person name="Lipzen A."/>
            <person name="Salamov A."/>
            <person name="Henrissat B."/>
            <person name="Wiebenga A."/>
            <person name="De Vries R.P."/>
            <person name="Grigoriev I.V."/>
            <person name="Mortensen U.H."/>
            <person name="Andersen M.R."/>
            <person name="Baker S.E."/>
        </authorList>
    </citation>
    <scope>NUCLEOTIDE SEQUENCE [LARGE SCALE GENOMIC DNA]</scope>
    <source>
        <strain evidence="1 2">CBS 121591</strain>
    </source>
</reference>
<accession>A0A319CHK3</accession>
<dbReference type="RefSeq" id="XP_025492937.1">
    <property type="nucleotide sequence ID" value="XM_025638574.1"/>
</dbReference>
<dbReference type="VEuPathDB" id="FungiDB:BO82DRAFT_391531"/>
<evidence type="ECO:0000313" key="1">
    <source>
        <dbReference type="EMBL" id="PYH82737.1"/>
    </source>
</evidence>
<name>A0A319CHK3_9EURO</name>
<evidence type="ECO:0000313" key="2">
    <source>
        <dbReference type="Proteomes" id="UP000248340"/>
    </source>
</evidence>
<protein>
    <submittedName>
        <fullName evidence="1">Uncharacterized protein</fullName>
    </submittedName>
</protein>